<evidence type="ECO:0000313" key="2">
    <source>
        <dbReference type="Proteomes" id="UP000623269"/>
    </source>
</evidence>
<gene>
    <name evidence="1" type="ORF">I5677_12265</name>
</gene>
<dbReference type="EMBL" id="JAEAGR010000013">
    <property type="protein sequence ID" value="MBH1941668.1"/>
    <property type="molecule type" value="Genomic_DNA"/>
</dbReference>
<comment type="caution">
    <text evidence="1">The sequence shown here is derived from an EMBL/GenBank/DDBJ whole genome shotgun (WGS) entry which is preliminary data.</text>
</comment>
<evidence type="ECO:0000313" key="1">
    <source>
        <dbReference type="EMBL" id="MBH1941668.1"/>
    </source>
</evidence>
<sequence>MKSIVTEFTEICFFCGKPAECEHHLIFGKGNRDLSEEDGLKVPSCNRCHNIGTTIERIHDNSMAERLSKMLGQVIWESHYGDREAFRRRYGKSYL</sequence>
<accession>A0A8J7H3H8</accession>
<name>A0A8J7H3H8_9FIRM</name>
<dbReference type="Proteomes" id="UP000623269">
    <property type="component" value="Unassembled WGS sequence"/>
</dbReference>
<reference evidence="1" key="1">
    <citation type="submission" date="2020-12" db="EMBL/GenBank/DDBJ databases">
        <title>M. sibirica DSM 26468T genome.</title>
        <authorList>
            <person name="Thieme N."/>
            <person name="Rettenmaier R."/>
            <person name="Zverlov V."/>
            <person name="Liebl W."/>
        </authorList>
    </citation>
    <scope>NUCLEOTIDE SEQUENCE</scope>
    <source>
        <strain evidence="1">DSM 26468</strain>
    </source>
</reference>
<keyword evidence="2" id="KW-1185">Reference proteome</keyword>
<protein>
    <submittedName>
        <fullName evidence="1">Uncharacterized protein</fullName>
    </submittedName>
</protein>
<dbReference type="AlphaFoldDB" id="A0A8J7H3H8"/>
<dbReference type="RefSeq" id="WP_197661913.1">
    <property type="nucleotide sequence ID" value="NZ_JAEAGR010000013.1"/>
</dbReference>
<organism evidence="1 2">
    <name type="scientific">Mobilitalea sibirica</name>
    <dbReference type="NCBI Taxonomy" id="1462919"/>
    <lineage>
        <taxon>Bacteria</taxon>
        <taxon>Bacillati</taxon>
        <taxon>Bacillota</taxon>
        <taxon>Clostridia</taxon>
        <taxon>Lachnospirales</taxon>
        <taxon>Lachnospiraceae</taxon>
        <taxon>Mobilitalea</taxon>
    </lineage>
</organism>
<proteinExistence type="predicted"/>